<comment type="caution">
    <text evidence="1">The sequence shown here is derived from an EMBL/GenBank/DDBJ whole genome shotgun (WGS) entry which is preliminary data.</text>
</comment>
<dbReference type="EMBL" id="BGZK01000390">
    <property type="protein sequence ID" value="GBP40991.1"/>
    <property type="molecule type" value="Genomic_DNA"/>
</dbReference>
<accession>A0A4C1VQQ3</accession>
<dbReference type="Proteomes" id="UP000299102">
    <property type="component" value="Unassembled WGS sequence"/>
</dbReference>
<proteinExistence type="predicted"/>
<reference evidence="1 2" key="1">
    <citation type="journal article" date="2019" name="Commun. Biol.">
        <title>The bagworm genome reveals a unique fibroin gene that provides high tensile strength.</title>
        <authorList>
            <person name="Kono N."/>
            <person name="Nakamura H."/>
            <person name="Ohtoshi R."/>
            <person name="Tomita M."/>
            <person name="Numata K."/>
            <person name="Arakawa K."/>
        </authorList>
    </citation>
    <scope>NUCLEOTIDE SEQUENCE [LARGE SCALE GENOMIC DNA]</scope>
</reference>
<evidence type="ECO:0000313" key="2">
    <source>
        <dbReference type="Proteomes" id="UP000299102"/>
    </source>
</evidence>
<sequence>MSSPVSGRGDDQSSEANLRDGAFMCCVHMCVRRARCAPLLDAVPLYPVGCVKTPYQVKQEEIHPIFDAAVRASRMAYEYHIRAAPKLDAARSVKMAQVGRLGNKRDHHYECKSPASRLFRVYSRPHVSPIRKIRTDFTHYSASIGVNVRADYGETVQGLGVQFLDALKPDFEPMPRIK</sequence>
<keyword evidence="2" id="KW-1185">Reference proteome</keyword>
<organism evidence="1 2">
    <name type="scientific">Eumeta variegata</name>
    <name type="common">Bagworm moth</name>
    <name type="synonym">Eumeta japonica</name>
    <dbReference type="NCBI Taxonomy" id="151549"/>
    <lineage>
        <taxon>Eukaryota</taxon>
        <taxon>Metazoa</taxon>
        <taxon>Ecdysozoa</taxon>
        <taxon>Arthropoda</taxon>
        <taxon>Hexapoda</taxon>
        <taxon>Insecta</taxon>
        <taxon>Pterygota</taxon>
        <taxon>Neoptera</taxon>
        <taxon>Endopterygota</taxon>
        <taxon>Lepidoptera</taxon>
        <taxon>Glossata</taxon>
        <taxon>Ditrysia</taxon>
        <taxon>Tineoidea</taxon>
        <taxon>Psychidae</taxon>
        <taxon>Oiketicinae</taxon>
        <taxon>Eumeta</taxon>
    </lineage>
</organism>
<protein>
    <submittedName>
        <fullName evidence="1">Uncharacterized protein</fullName>
    </submittedName>
</protein>
<dbReference type="AlphaFoldDB" id="A0A4C1VQQ3"/>
<evidence type="ECO:0000313" key="1">
    <source>
        <dbReference type="EMBL" id="GBP40991.1"/>
    </source>
</evidence>
<name>A0A4C1VQQ3_EUMVA</name>
<gene>
    <name evidence="1" type="ORF">EVAR_26072_1</name>
</gene>